<evidence type="ECO:0000256" key="2">
    <source>
        <dbReference type="ARBA" id="ARBA00022598"/>
    </source>
</evidence>
<dbReference type="GO" id="GO:0006631">
    <property type="term" value="P:fatty acid metabolic process"/>
    <property type="evidence" value="ECO:0007669"/>
    <property type="project" value="TreeGrafter"/>
</dbReference>
<organism evidence="5 6">
    <name type="scientific">Desulfitobacterium metallireducens DSM 15288</name>
    <dbReference type="NCBI Taxonomy" id="871968"/>
    <lineage>
        <taxon>Bacteria</taxon>
        <taxon>Bacillati</taxon>
        <taxon>Bacillota</taxon>
        <taxon>Clostridia</taxon>
        <taxon>Eubacteriales</taxon>
        <taxon>Desulfitobacteriaceae</taxon>
        <taxon>Desulfitobacterium</taxon>
    </lineage>
</organism>
<dbReference type="Pfam" id="PF13193">
    <property type="entry name" value="AMP-binding_C"/>
    <property type="match status" value="1"/>
</dbReference>
<evidence type="ECO:0000313" key="6">
    <source>
        <dbReference type="Proteomes" id="UP000010847"/>
    </source>
</evidence>
<dbReference type="FunFam" id="3.30.300.30:FF:000008">
    <property type="entry name" value="2,3-dihydroxybenzoate-AMP ligase"/>
    <property type="match status" value="1"/>
</dbReference>
<comment type="similarity">
    <text evidence="1">Belongs to the ATP-dependent AMP-binding enzyme family.</text>
</comment>
<reference evidence="5 6" key="1">
    <citation type="submission" date="2013-12" db="EMBL/GenBank/DDBJ databases">
        <authorList>
            <consortium name="DOE Joint Genome Institute"/>
            <person name="Smidt H."/>
            <person name="Huntemann M."/>
            <person name="Han J."/>
            <person name="Chen A."/>
            <person name="Kyrpides N."/>
            <person name="Mavromatis K."/>
            <person name="Markowitz V."/>
            <person name="Palaniappan K."/>
            <person name="Ivanova N."/>
            <person name="Schaumberg A."/>
            <person name="Pati A."/>
            <person name="Liolios K."/>
            <person name="Nordberg H.P."/>
            <person name="Cantor M.N."/>
            <person name="Hua S.X."/>
            <person name="Woyke T."/>
        </authorList>
    </citation>
    <scope>NUCLEOTIDE SEQUENCE [LARGE SCALE GENOMIC DNA]</scope>
    <source>
        <strain evidence="6">DSM 15288</strain>
    </source>
</reference>
<dbReference type="HOGENOM" id="CLU_000022_59_7_9"/>
<dbReference type="InterPro" id="IPR045851">
    <property type="entry name" value="AMP-bd_C_sf"/>
</dbReference>
<dbReference type="InterPro" id="IPR020845">
    <property type="entry name" value="AMP-binding_CS"/>
</dbReference>
<evidence type="ECO:0000259" key="4">
    <source>
        <dbReference type="Pfam" id="PF13193"/>
    </source>
</evidence>
<dbReference type="KEGG" id="dmt:DESME_10060"/>
<dbReference type="Proteomes" id="UP000010847">
    <property type="component" value="Chromosome"/>
</dbReference>
<dbReference type="InterPro" id="IPR025110">
    <property type="entry name" value="AMP-bd_C"/>
</dbReference>
<dbReference type="PANTHER" id="PTHR43201:SF5">
    <property type="entry name" value="MEDIUM-CHAIN ACYL-COA LIGASE ACSF2, MITOCHONDRIAL"/>
    <property type="match status" value="1"/>
</dbReference>
<keyword evidence="2" id="KW-0436">Ligase</keyword>
<evidence type="ECO:0000256" key="1">
    <source>
        <dbReference type="ARBA" id="ARBA00006432"/>
    </source>
</evidence>
<accession>W0EDR0</accession>
<dbReference type="GO" id="GO:0031956">
    <property type="term" value="F:medium-chain fatty acid-CoA ligase activity"/>
    <property type="evidence" value="ECO:0007669"/>
    <property type="project" value="TreeGrafter"/>
</dbReference>
<dbReference type="Pfam" id="PF00501">
    <property type="entry name" value="AMP-binding"/>
    <property type="match status" value="1"/>
</dbReference>
<dbReference type="AlphaFoldDB" id="W0EDR0"/>
<proteinExistence type="inferred from homology"/>
<dbReference type="STRING" id="871968.DESME_10060"/>
<name>W0EDR0_9FIRM</name>
<dbReference type="SUPFAM" id="SSF56801">
    <property type="entry name" value="Acetyl-CoA synthetase-like"/>
    <property type="match status" value="1"/>
</dbReference>
<dbReference type="InterPro" id="IPR000873">
    <property type="entry name" value="AMP-dep_synth/lig_dom"/>
</dbReference>
<evidence type="ECO:0000313" key="5">
    <source>
        <dbReference type="EMBL" id="AHF07334.1"/>
    </source>
</evidence>
<dbReference type="eggNOG" id="COG0318">
    <property type="taxonomic scope" value="Bacteria"/>
</dbReference>
<dbReference type="OrthoDB" id="9778383at2"/>
<dbReference type="RefSeq" id="WP_006716139.1">
    <property type="nucleotide sequence ID" value="NZ_CP007032.1"/>
</dbReference>
<dbReference type="Gene3D" id="3.40.50.12780">
    <property type="entry name" value="N-terminal domain of ligase-like"/>
    <property type="match status" value="1"/>
</dbReference>
<dbReference type="InterPro" id="IPR042099">
    <property type="entry name" value="ANL_N_sf"/>
</dbReference>
<feature type="domain" description="AMP-dependent synthetase/ligase" evidence="3">
    <location>
        <begin position="13"/>
        <end position="377"/>
    </location>
</feature>
<gene>
    <name evidence="5" type="ORF">DESME_10060</name>
</gene>
<protein>
    <submittedName>
        <fullName evidence="5">AMP-binding enzyme</fullName>
    </submittedName>
</protein>
<keyword evidence="6" id="KW-1185">Reference proteome</keyword>
<dbReference type="PANTHER" id="PTHR43201">
    <property type="entry name" value="ACYL-COA SYNTHETASE"/>
    <property type="match status" value="1"/>
</dbReference>
<dbReference type="Gene3D" id="3.30.300.30">
    <property type="match status" value="1"/>
</dbReference>
<dbReference type="EMBL" id="CP007032">
    <property type="protein sequence ID" value="AHF07334.1"/>
    <property type="molecule type" value="Genomic_DNA"/>
</dbReference>
<feature type="domain" description="AMP-binding enzyme C-terminal" evidence="4">
    <location>
        <begin position="427"/>
        <end position="502"/>
    </location>
</feature>
<sequence length="525" mass="58997">MFPINIGYLLTLNANRYPNKTALLYKGRRFSYREINDTVNRLAHSLMDLGITKGDKVGFIFPNCNQIVELLFAIVKIGAIAVPLNHRLVSQEIKCLVDTAECKVFVYSDMYADKVAEVKQEFNTVKMLISSGISISGECSYEQLCTHEDNTEPNVPILGSDLSRIQFTGGTTGRSKGVMRTHESDIFQTISIMTQNKMGANPDEVVMVQCPLHHQGGMSWLLSAIATGAEFVFCDVFNAEDILRQIQDYKVTYLLLLPPVTYLRLYDVPNLKDYDLTSVKYVQMSAGGTSQSIIFKTYDVFLNCEVNYGWGQTESGAGTNIVLTRELVQQHPEKTKSIGRAMPLIQLRIVDEEGKDVPIGEVGECIVKGPSVMSGYYNQPELTAKAIKDGWIYTGDMFKQDEEGYYYIMDRKKDMIKTGGENVFAQEVEGVIRSHSSIQDCAVIGIPDPIFGEAVMVVIKLRKGCSITLEEIQEHCKCQLSSYKKPRYVDFVNQFPVDSAGKIQKFKLREIYKTFSTSQSEHSLR</sequence>
<dbReference type="PROSITE" id="PS00455">
    <property type="entry name" value="AMP_BINDING"/>
    <property type="match status" value="1"/>
</dbReference>
<evidence type="ECO:0000259" key="3">
    <source>
        <dbReference type="Pfam" id="PF00501"/>
    </source>
</evidence>